<dbReference type="AlphaFoldDB" id="A0A1I2Y7X2"/>
<organism evidence="1 2">
    <name type="scientific">Paracoccus aminovorans</name>
    <dbReference type="NCBI Taxonomy" id="34004"/>
    <lineage>
        <taxon>Bacteria</taxon>
        <taxon>Pseudomonadati</taxon>
        <taxon>Pseudomonadota</taxon>
        <taxon>Alphaproteobacteria</taxon>
        <taxon>Rhodobacterales</taxon>
        <taxon>Paracoccaceae</taxon>
        <taxon>Paracoccus</taxon>
    </lineage>
</organism>
<sequence>MARIGAPPETHYDLPAELAAALGQCVASFGWLEEIIKRTIYALDRARLADDLTEEELQAWLARIGGIADDSMGTLIEQLDAAMRRHPGLRDRNKITDRLGEIRLERNLLCHASWRPTERKTHWHPAFVSSRGEVQRQPLSIEDLERIREATVEVGTRVLRVMRATGEEGYWAGDDEP</sequence>
<dbReference type="STRING" id="34004.SAMN04488021_103108"/>
<evidence type="ECO:0000313" key="2">
    <source>
        <dbReference type="Proteomes" id="UP000183635"/>
    </source>
</evidence>
<keyword evidence="2" id="KW-1185">Reference proteome</keyword>
<dbReference type="Proteomes" id="UP000183635">
    <property type="component" value="Unassembled WGS sequence"/>
</dbReference>
<dbReference type="EMBL" id="FOPU01000003">
    <property type="protein sequence ID" value="SFH21722.1"/>
    <property type="molecule type" value="Genomic_DNA"/>
</dbReference>
<dbReference type="RefSeq" id="WP_074966242.1">
    <property type="nucleotide sequence ID" value="NZ_CBCRYP010000004.1"/>
</dbReference>
<name>A0A1I2Y7X2_9RHOB</name>
<protein>
    <submittedName>
        <fullName evidence="1">Uncharacterized protein</fullName>
    </submittedName>
</protein>
<gene>
    <name evidence="1" type="ORF">SAMN04488021_103108</name>
</gene>
<dbReference type="OrthoDB" id="571485at2"/>
<proteinExistence type="predicted"/>
<reference evidence="1 2" key="1">
    <citation type="submission" date="2016-10" db="EMBL/GenBank/DDBJ databases">
        <authorList>
            <person name="de Groot N.N."/>
        </authorList>
    </citation>
    <scope>NUCLEOTIDE SEQUENCE [LARGE SCALE GENOMIC DNA]</scope>
    <source>
        <strain evidence="1 2">DSM 8537</strain>
    </source>
</reference>
<accession>A0A1I2Y7X2</accession>
<evidence type="ECO:0000313" key="1">
    <source>
        <dbReference type="EMBL" id="SFH21722.1"/>
    </source>
</evidence>